<protein>
    <submittedName>
        <fullName evidence="6">Uncharacterized protein</fullName>
    </submittedName>
</protein>
<dbReference type="EMBL" id="JAUTXT010000011">
    <property type="protein sequence ID" value="KAK3676136.1"/>
    <property type="molecule type" value="Genomic_DNA"/>
</dbReference>
<name>A0AAE1C2Y4_9PEZI</name>
<comment type="caution">
    <text evidence="6">The sequence shown here is derived from an EMBL/GenBank/DDBJ whole genome shotgun (WGS) entry which is preliminary data.</text>
</comment>
<dbReference type="AlphaFoldDB" id="A0AAE1C2Y4"/>
<dbReference type="Proteomes" id="UP001274830">
    <property type="component" value="Unassembled WGS sequence"/>
</dbReference>
<evidence type="ECO:0000256" key="4">
    <source>
        <dbReference type="ARBA" id="ARBA00023136"/>
    </source>
</evidence>
<evidence type="ECO:0000313" key="6">
    <source>
        <dbReference type="EMBL" id="KAK3676136.1"/>
    </source>
</evidence>
<dbReference type="GO" id="GO:0005783">
    <property type="term" value="C:endoplasmic reticulum"/>
    <property type="evidence" value="ECO:0007669"/>
    <property type="project" value="TreeGrafter"/>
</dbReference>
<feature type="transmembrane region" description="Helical" evidence="5">
    <location>
        <begin position="86"/>
        <end position="111"/>
    </location>
</feature>
<evidence type="ECO:0000313" key="7">
    <source>
        <dbReference type="Proteomes" id="UP001274830"/>
    </source>
</evidence>
<dbReference type="PANTHER" id="PTHR10250:SF26">
    <property type="entry name" value="GLUTATHIONE S-TRANSFERASE 3, MITOCHONDRIAL"/>
    <property type="match status" value="1"/>
</dbReference>
<reference evidence="6" key="1">
    <citation type="submission" date="2023-07" db="EMBL/GenBank/DDBJ databases">
        <title>Black Yeasts Isolated from many extreme environments.</title>
        <authorList>
            <person name="Coleine C."/>
            <person name="Stajich J.E."/>
            <person name="Selbmann L."/>
        </authorList>
    </citation>
    <scope>NUCLEOTIDE SEQUENCE</scope>
    <source>
        <strain evidence="6">CCFEE 5485</strain>
    </source>
</reference>
<evidence type="ECO:0000256" key="2">
    <source>
        <dbReference type="ARBA" id="ARBA00022692"/>
    </source>
</evidence>
<dbReference type="Pfam" id="PF01124">
    <property type="entry name" value="MAPEG"/>
    <property type="match status" value="1"/>
</dbReference>
<dbReference type="SUPFAM" id="SSF161084">
    <property type="entry name" value="MAPEG domain-like"/>
    <property type="match status" value="1"/>
</dbReference>
<feature type="transmembrane region" description="Helical" evidence="5">
    <location>
        <begin position="12"/>
        <end position="31"/>
    </location>
</feature>
<keyword evidence="3 5" id="KW-1133">Transmembrane helix</keyword>
<accession>A0AAE1C2Y4</accession>
<dbReference type="GO" id="GO:0004364">
    <property type="term" value="F:glutathione transferase activity"/>
    <property type="evidence" value="ECO:0007669"/>
    <property type="project" value="TreeGrafter"/>
</dbReference>
<gene>
    <name evidence="6" type="ORF">LTR78_003886</name>
</gene>
<feature type="transmembrane region" description="Helical" evidence="5">
    <location>
        <begin position="131"/>
        <end position="152"/>
    </location>
</feature>
<dbReference type="GO" id="GO:0005635">
    <property type="term" value="C:nuclear envelope"/>
    <property type="evidence" value="ECO:0007669"/>
    <property type="project" value="TreeGrafter"/>
</dbReference>
<keyword evidence="2 5" id="KW-0812">Transmembrane</keyword>
<dbReference type="InterPro" id="IPR050997">
    <property type="entry name" value="MAPEG"/>
</dbReference>
<dbReference type="InterPro" id="IPR001129">
    <property type="entry name" value="Membr-assoc_MAPEG"/>
</dbReference>
<evidence type="ECO:0000256" key="5">
    <source>
        <dbReference type="SAM" id="Phobius"/>
    </source>
</evidence>
<evidence type="ECO:0000256" key="1">
    <source>
        <dbReference type="ARBA" id="ARBA00004141"/>
    </source>
</evidence>
<dbReference type="GO" id="GO:0016020">
    <property type="term" value="C:membrane"/>
    <property type="evidence" value="ECO:0007669"/>
    <property type="project" value="UniProtKB-SubCell"/>
</dbReference>
<dbReference type="PANTHER" id="PTHR10250">
    <property type="entry name" value="MICROSOMAL GLUTATHIONE S-TRANSFERASE"/>
    <property type="match status" value="1"/>
</dbReference>
<evidence type="ECO:0000256" key="3">
    <source>
        <dbReference type="ARBA" id="ARBA00022989"/>
    </source>
</evidence>
<dbReference type="GO" id="GO:0004602">
    <property type="term" value="F:glutathione peroxidase activity"/>
    <property type="evidence" value="ECO:0007669"/>
    <property type="project" value="TreeGrafter"/>
</dbReference>
<organism evidence="6 7">
    <name type="scientific">Recurvomyces mirabilis</name>
    <dbReference type="NCBI Taxonomy" id="574656"/>
    <lineage>
        <taxon>Eukaryota</taxon>
        <taxon>Fungi</taxon>
        <taxon>Dikarya</taxon>
        <taxon>Ascomycota</taxon>
        <taxon>Pezizomycotina</taxon>
        <taxon>Dothideomycetes</taxon>
        <taxon>Dothideomycetidae</taxon>
        <taxon>Mycosphaerellales</taxon>
        <taxon>Teratosphaeriaceae</taxon>
        <taxon>Recurvomyces</taxon>
    </lineage>
</organism>
<sequence length="155" mass="16893">MATTLFGLPKEYGYVVIATASTCFLGFWHGARIGIFRKAAGVPYPKAFADSGDLASAETGDQKKRMYLFNCAQRAHANYLENQPSVMIAMLIAGIRFPLWSAGLGAFWMISRVIYATGYTSPSGTKGEGRLYGSGFWFAQLGLFGLAGWTGYKML</sequence>
<proteinExistence type="predicted"/>
<dbReference type="Gene3D" id="1.20.120.550">
    <property type="entry name" value="Membrane associated eicosanoid/glutathione metabolism-like domain"/>
    <property type="match status" value="1"/>
</dbReference>
<keyword evidence="4 5" id="KW-0472">Membrane</keyword>
<comment type="subcellular location">
    <subcellularLocation>
        <location evidence="1">Membrane</location>
        <topology evidence="1">Multi-pass membrane protein</topology>
    </subcellularLocation>
</comment>
<dbReference type="InterPro" id="IPR023352">
    <property type="entry name" value="MAPEG-like_dom_sf"/>
</dbReference>
<keyword evidence="7" id="KW-1185">Reference proteome</keyword>